<name>A0A3G5AE19_9VIRU</name>
<reference evidence="1" key="1">
    <citation type="submission" date="2018-10" db="EMBL/GenBank/DDBJ databases">
        <title>Hidden diversity of soil giant viruses.</title>
        <authorList>
            <person name="Schulz F."/>
            <person name="Alteio L."/>
            <person name="Goudeau D."/>
            <person name="Ryan E.M."/>
            <person name="Malmstrom R.R."/>
            <person name="Blanchard J."/>
            <person name="Woyke T."/>
        </authorList>
    </citation>
    <scope>NUCLEOTIDE SEQUENCE</scope>
    <source>
        <strain evidence="1">SAV1</strain>
    </source>
</reference>
<organism evidence="1">
    <name type="scientific">Satyrvirus sp</name>
    <dbReference type="NCBI Taxonomy" id="2487771"/>
    <lineage>
        <taxon>Viruses</taxon>
        <taxon>Varidnaviria</taxon>
        <taxon>Bamfordvirae</taxon>
        <taxon>Nucleocytoviricota</taxon>
        <taxon>Megaviricetes</taxon>
        <taxon>Imitervirales</taxon>
        <taxon>Mimiviridae</taxon>
        <taxon>Megamimivirinae</taxon>
    </lineage>
</organism>
<proteinExistence type="predicted"/>
<protein>
    <submittedName>
        <fullName evidence="1">Uncharacterized protein</fullName>
    </submittedName>
</protein>
<dbReference type="EMBL" id="MK072454">
    <property type="protein sequence ID" value="AYV85465.1"/>
    <property type="molecule type" value="Genomic_DNA"/>
</dbReference>
<gene>
    <name evidence="1" type="ORF">Satyrvirus18_2</name>
</gene>
<accession>A0A3G5AE19</accession>
<evidence type="ECO:0000313" key="1">
    <source>
        <dbReference type="EMBL" id="AYV85465.1"/>
    </source>
</evidence>
<sequence>MDTIDENLDDDCNYNEPVVLFRKTGCKTSQRCSLEVKELAMDTIKKNFFGTVDNPLQKMLSEMYFDKLMGKSDEEVFSKYQTLSDTEKDLYREQFKKYLSDVGLSLFSSLNLENNKAQIIDIIGKKHFCGLGNPLQKILSELYLDISAGKSDEEISQKMKTISESDKILCEEQLDKWLSGLTSPLKDDLTRKVLTDFFIDKMQIKKSLYEILNFKPNKSDNQ</sequence>